<dbReference type="SUPFAM" id="SSF53639">
    <property type="entry name" value="AraD/HMP-PK domain-like"/>
    <property type="match status" value="1"/>
</dbReference>
<dbReference type="Pfam" id="PF00596">
    <property type="entry name" value="Aldolase_II"/>
    <property type="match status" value="1"/>
</dbReference>
<gene>
    <name evidence="4" type="ORF">ASPZODRAFT_149670</name>
</gene>
<dbReference type="PANTHER" id="PTHR22789:SF0">
    <property type="entry name" value="3-OXO-TETRONATE 4-PHOSPHATE DECARBOXYLASE-RELATED"/>
    <property type="match status" value="1"/>
</dbReference>
<evidence type="ECO:0000313" key="4">
    <source>
        <dbReference type="EMBL" id="OJJ50312.1"/>
    </source>
</evidence>
<dbReference type="PANTHER" id="PTHR22789">
    <property type="entry name" value="FUCULOSE PHOSPHATE ALDOLASE"/>
    <property type="match status" value="1"/>
</dbReference>
<dbReference type="OrthoDB" id="2932980at2759"/>
<keyword evidence="1" id="KW-0479">Metal-binding</keyword>
<dbReference type="InterPro" id="IPR050197">
    <property type="entry name" value="Aldolase_class_II_sugar_metab"/>
</dbReference>
<dbReference type="SMART" id="SM01007">
    <property type="entry name" value="Aldolase_II"/>
    <property type="match status" value="1"/>
</dbReference>
<protein>
    <recommendedName>
        <fullName evidence="3">Class II aldolase/adducin N-terminal domain-containing protein</fullName>
    </recommendedName>
</protein>
<dbReference type="GO" id="GO:0016832">
    <property type="term" value="F:aldehyde-lyase activity"/>
    <property type="evidence" value="ECO:0007669"/>
    <property type="project" value="TreeGrafter"/>
</dbReference>
<dbReference type="GO" id="GO:0019323">
    <property type="term" value="P:pentose catabolic process"/>
    <property type="evidence" value="ECO:0007669"/>
    <property type="project" value="TreeGrafter"/>
</dbReference>
<organism evidence="4 5">
    <name type="scientific">Penicilliopsis zonata CBS 506.65</name>
    <dbReference type="NCBI Taxonomy" id="1073090"/>
    <lineage>
        <taxon>Eukaryota</taxon>
        <taxon>Fungi</taxon>
        <taxon>Dikarya</taxon>
        <taxon>Ascomycota</taxon>
        <taxon>Pezizomycotina</taxon>
        <taxon>Eurotiomycetes</taxon>
        <taxon>Eurotiomycetidae</taxon>
        <taxon>Eurotiales</taxon>
        <taxon>Aspergillaceae</taxon>
        <taxon>Penicilliopsis</taxon>
    </lineage>
</organism>
<dbReference type="VEuPathDB" id="FungiDB:ASPZODRAFT_149670"/>
<evidence type="ECO:0000313" key="5">
    <source>
        <dbReference type="Proteomes" id="UP000184188"/>
    </source>
</evidence>
<accession>A0A1L9SSX8</accession>
<proteinExistence type="predicted"/>
<evidence type="ECO:0000256" key="2">
    <source>
        <dbReference type="ARBA" id="ARBA00023239"/>
    </source>
</evidence>
<dbReference type="GO" id="GO:0005829">
    <property type="term" value="C:cytosol"/>
    <property type="evidence" value="ECO:0007669"/>
    <property type="project" value="TreeGrafter"/>
</dbReference>
<dbReference type="InterPro" id="IPR036409">
    <property type="entry name" value="Aldolase_II/adducin_N_sf"/>
</dbReference>
<sequence>MASDSTVRELYRKHITGSHILHYQGVLDAYGHLSFRHPTRPDVFVMSQFIAPALVSSEEDLIEYWVKDASPVDPTAGRGYSERCIHSEVYRRYPGVQSVIHSHSEDVVPYTISGVPLHACCHVGGFLDHLRPSDQRDMLVRNTHLGGALASYFSAPESTKPEHAVVLMRGHGFTVQAESIEECVVRAVYTRKNASVQTTTLLTRAAYEATQPSAELPAIKYLDDDEVQGTNLMTKESAYRPWGLWVKEVEGHHLYMNKIK</sequence>
<dbReference type="GO" id="GO:0046872">
    <property type="term" value="F:metal ion binding"/>
    <property type="evidence" value="ECO:0007669"/>
    <property type="project" value="UniProtKB-KW"/>
</dbReference>
<evidence type="ECO:0000259" key="3">
    <source>
        <dbReference type="SMART" id="SM01007"/>
    </source>
</evidence>
<keyword evidence="2" id="KW-0456">Lyase</keyword>
<dbReference type="AlphaFoldDB" id="A0A1L9SSX8"/>
<dbReference type="GeneID" id="34611975"/>
<dbReference type="Proteomes" id="UP000184188">
    <property type="component" value="Unassembled WGS sequence"/>
</dbReference>
<dbReference type="InterPro" id="IPR001303">
    <property type="entry name" value="Aldolase_II/adducin_N"/>
</dbReference>
<dbReference type="EMBL" id="KV878337">
    <property type="protein sequence ID" value="OJJ50312.1"/>
    <property type="molecule type" value="Genomic_DNA"/>
</dbReference>
<reference evidence="5" key="1">
    <citation type="journal article" date="2017" name="Genome Biol.">
        <title>Comparative genomics reveals high biological diversity and specific adaptations in the industrially and medically important fungal genus Aspergillus.</title>
        <authorList>
            <person name="de Vries R.P."/>
            <person name="Riley R."/>
            <person name="Wiebenga A."/>
            <person name="Aguilar-Osorio G."/>
            <person name="Amillis S."/>
            <person name="Uchima C.A."/>
            <person name="Anderluh G."/>
            <person name="Asadollahi M."/>
            <person name="Askin M."/>
            <person name="Barry K."/>
            <person name="Battaglia E."/>
            <person name="Bayram O."/>
            <person name="Benocci T."/>
            <person name="Braus-Stromeyer S.A."/>
            <person name="Caldana C."/>
            <person name="Canovas D."/>
            <person name="Cerqueira G.C."/>
            <person name="Chen F."/>
            <person name="Chen W."/>
            <person name="Choi C."/>
            <person name="Clum A."/>
            <person name="Dos Santos R.A."/>
            <person name="Damasio A.R."/>
            <person name="Diallinas G."/>
            <person name="Emri T."/>
            <person name="Fekete E."/>
            <person name="Flipphi M."/>
            <person name="Freyberg S."/>
            <person name="Gallo A."/>
            <person name="Gournas C."/>
            <person name="Habgood R."/>
            <person name="Hainaut M."/>
            <person name="Harispe M.L."/>
            <person name="Henrissat B."/>
            <person name="Hilden K.S."/>
            <person name="Hope R."/>
            <person name="Hossain A."/>
            <person name="Karabika E."/>
            <person name="Karaffa L."/>
            <person name="Karanyi Z."/>
            <person name="Krasevec N."/>
            <person name="Kuo A."/>
            <person name="Kusch H."/>
            <person name="LaButti K."/>
            <person name="Lagendijk E.L."/>
            <person name="Lapidus A."/>
            <person name="Levasseur A."/>
            <person name="Lindquist E."/>
            <person name="Lipzen A."/>
            <person name="Logrieco A.F."/>
            <person name="MacCabe A."/>
            <person name="Maekelae M.R."/>
            <person name="Malavazi I."/>
            <person name="Melin P."/>
            <person name="Meyer V."/>
            <person name="Mielnichuk N."/>
            <person name="Miskei M."/>
            <person name="Molnar A.P."/>
            <person name="Mule G."/>
            <person name="Ngan C.Y."/>
            <person name="Orejas M."/>
            <person name="Orosz E."/>
            <person name="Ouedraogo J.P."/>
            <person name="Overkamp K.M."/>
            <person name="Park H.-S."/>
            <person name="Perrone G."/>
            <person name="Piumi F."/>
            <person name="Punt P.J."/>
            <person name="Ram A.F."/>
            <person name="Ramon A."/>
            <person name="Rauscher S."/>
            <person name="Record E."/>
            <person name="Riano-Pachon D.M."/>
            <person name="Robert V."/>
            <person name="Roehrig J."/>
            <person name="Ruller R."/>
            <person name="Salamov A."/>
            <person name="Salih N.S."/>
            <person name="Samson R.A."/>
            <person name="Sandor E."/>
            <person name="Sanguinetti M."/>
            <person name="Schuetze T."/>
            <person name="Sepcic K."/>
            <person name="Shelest E."/>
            <person name="Sherlock G."/>
            <person name="Sophianopoulou V."/>
            <person name="Squina F.M."/>
            <person name="Sun H."/>
            <person name="Susca A."/>
            <person name="Todd R.B."/>
            <person name="Tsang A."/>
            <person name="Unkles S.E."/>
            <person name="van de Wiele N."/>
            <person name="van Rossen-Uffink D."/>
            <person name="Oliveira J.V."/>
            <person name="Vesth T.C."/>
            <person name="Visser J."/>
            <person name="Yu J.-H."/>
            <person name="Zhou M."/>
            <person name="Andersen M.R."/>
            <person name="Archer D.B."/>
            <person name="Baker S.E."/>
            <person name="Benoit I."/>
            <person name="Brakhage A.A."/>
            <person name="Braus G.H."/>
            <person name="Fischer R."/>
            <person name="Frisvad J.C."/>
            <person name="Goldman G.H."/>
            <person name="Houbraken J."/>
            <person name="Oakley B."/>
            <person name="Pocsi I."/>
            <person name="Scazzocchio C."/>
            <person name="Seiboth B."/>
            <person name="vanKuyk P.A."/>
            <person name="Wortman J."/>
            <person name="Dyer P.S."/>
            <person name="Grigoriev I.V."/>
        </authorList>
    </citation>
    <scope>NUCLEOTIDE SEQUENCE [LARGE SCALE GENOMIC DNA]</scope>
    <source>
        <strain evidence="5">CBS 506.65</strain>
    </source>
</reference>
<evidence type="ECO:0000256" key="1">
    <source>
        <dbReference type="ARBA" id="ARBA00022723"/>
    </source>
</evidence>
<dbReference type="Gene3D" id="3.40.225.10">
    <property type="entry name" value="Class II aldolase/adducin N-terminal domain"/>
    <property type="match status" value="1"/>
</dbReference>
<dbReference type="STRING" id="1073090.A0A1L9SSX8"/>
<dbReference type="RefSeq" id="XP_022584822.1">
    <property type="nucleotide sequence ID" value="XM_022725510.1"/>
</dbReference>
<keyword evidence="5" id="KW-1185">Reference proteome</keyword>
<feature type="domain" description="Class II aldolase/adducin N-terminal" evidence="3">
    <location>
        <begin position="12"/>
        <end position="198"/>
    </location>
</feature>
<name>A0A1L9SSX8_9EURO</name>